<dbReference type="GO" id="GO:0016020">
    <property type="term" value="C:membrane"/>
    <property type="evidence" value="ECO:0007669"/>
    <property type="project" value="UniProtKB-SubCell"/>
</dbReference>
<dbReference type="SMART" id="SM00978">
    <property type="entry name" value="Tim44"/>
    <property type="match status" value="1"/>
</dbReference>
<evidence type="ECO:0000256" key="3">
    <source>
        <dbReference type="ARBA" id="ARBA00022946"/>
    </source>
</evidence>
<protein>
    <submittedName>
        <fullName evidence="8">Tim44 domain-containing protein</fullName>
    </submittedName>
</protein>
<evidence type="ECO:0000256" key="6">
    <source>
        <dbReference type="SAM" id="Phobius"/>
    </source>
</evidence>
<keyword evidence="6" id="KW-0812">Transmembrane</keyword>
<dbReference type="Proteomes" id="UP000885806">
    <property type="component" value="Unassembled WGS sequence"/>
</dbReference>
<dbReference type="InterPro" id="IPR007379">
    <property type="entry name" value="Tim44-like_dom"/>
</dbReference>
<dbReference type="NCBIfam" id="NF033779">
    <property type="entry name" value="Tim44_TimA_adap"/>
    <property type="match status" value="1"/>
</dbReference>
<dbReference type="GO" id="GO:0030150">
    <property type="term" value="P:protein import into mitochondrial matrix"/>
    <property type="evidence" value="ECO:0007669"/>
    <property type="project" value="TreeGrafter"/>
</dbReference>
<dbReference type="EMBL" id="DROP01000231">
    <property type="protein sequence ID" value="HHI88984.1"/>
    <property type="molecule type" value="Genomic_DNA"/>
</dbReference>
<dbReference type="PANTHER" id="PTHR10721:SF1">
    <property type="entry name" value="MITOCHONDRIAL IMPORT INNER MEMBRANE TRANSLOCASE SUBUNIT TIM44"/>
    <property type="match status" value="1"/>
</dbReference>
<feature type="compositionally biased region" description="Basic and acidic residues" evidence="5">
    <location>
        <begin position="227"/>
        <end position="242"/>
    </location>
</feature>
<evidence type="ECO:0000313" key="8">
    <source>
        <dbReference type="EMBL" id="HHI88984.1"/>
    </source>
</evidence>
<accession>A0A7V5NXC4</accession>
<keyword evidence="4 6" id="KW-0472">Membrane</keyword>
<evidence type="ECO:0000256" key="2">
    <source>
        <dbReference type="ARBA" id="ARBA00009597"/>
    </source>
</evidence>
<dbReference type="InterPro" id="IPR032710">
    <property type="entry name" value="NTF2-like_dom_sf"/>
</dbReference>
<feature type="region of interest" description="Disordered" evidence="5">
    <location>
        <begin position="223"/>
        <end position="242"/>
    </location>
</feature>
<organism evidence="8">
    <name type="scientific">Hellea balneolensis</name>
    <dbReference type="NCBI Taxonomy" id="287478"/>
    <lineage>
        <taxon>Bacteria</taxon>
        <taxon>Pseudomonadati</taxon>
        <taxon>Pseudomonadota</taxon>
        <taxon>Alphaproteobacteria</taxon>
        <taxon>Maricaulales</taxon>
        <taxon>Robiginitomaculaceae</taxon>
        <taxon>Hellea</taxon>
    </lineage>
</organism>
<keyword evidence="3" id="KW-0809">Transit peptide</keyword>
<evidence type="ECO:0000256" key="5">
    <source>
        <dbReference type="SAM" id="MobiDB-lite"/>
    </source>
</evidence>
<proteinExistence type="inferred from homology"/>
<dbReference type="SUPFAM" id="SSF54427">
    <property type="entry name" value="NTF2-like"/>
    <property type="match status" value="1"/>
</dbReference>
<gene>
    <name evidence="8" type="ORF">ENK01_03435</name>
</gene>
<evidence type="ECO:0000256" key="1">
    <source>
        <dbReference type="ARBA" id="ARBA00004370"/>
    </source>
</evidence>
<feature type="transmembrane region" description="Helical" evidence="6">
    <location>
        <begin position="25"/>
        <end position="43"/>
    </location>
</feature>
<evidence type="ECO:0000259" key="7">
    <source>
        <dbReference type="SMART" id="SM00978"/>
    </source>
</evidence>
<reference evidence="8" key="1">
    <citation type="journal article" date="2020" name="mSystems">
        <title>Genome- and Community-Level Interaction Insights into Carbon Utilization and Element Cycling Functions of Hydrothermarchaeota in Hydrothermal Sediment.</title>
        <authorList>
            <person name="Zhou Z."/>
            <person name="Liu Y."/>
            <person name="Xu W."/>
            <person name="Pan J."/>
            <person name="Luo Z.H."/>
            <person name="Li M."/>
        </authorList>
    </citation>
    <scope>NUCLEOTIDE SEQUENCE [LARGE SCALE GENOMIC DNA]</scope>
    <source>
        <strain evidence="8">HyVt-538</strain>
    </source>
</reference>
<evidence type="ECO:0000256" key="4">
    <source>
        <dbReference type="ARBA" id="ARBA00023136"/>
    </source>
</evidence>
<dbReference type="Pfam" id="PF04280">
    <property type="entry name" value="Tim44"/>
    <property type="match status" value="1"/>
</dbReference>
<comment type="caution">
    <text evidence="8">The sequence shown here is derived from an EMBL/GenBank/DDBJ whole genome shotgun (WGS) entry which is preliminary data.</text>
</comment>
<dbReference type="PANTHER" id="PTHR10721">
    <property type="entry name" value="MITOCHONDRIAL IMPORT INNER MEMBRANE TRANSLOCASE SUBUNIT TIM44"/>
    <property type="match status" value="1"/>
</dbReference>
<comment type="similarity">
    <text evidence="2">Belongs to the Tim44 family.</text>
</comment>
<dbReference type="GO" id="GO:0051087">
    <property type="term" value="F:protein-folding chaperone binding"/>
    <property type="evidence" value="ECO:0007669"/>
    <property type="project" value="TreeGrafter"/>
</dbReference>
<dbReference type="InterPro" id="IPR039544">
    <property type="entry name" value="Tim44-like"/>
</dbReference>
<keyword evidence="6" id="KW-1133">Transmembrane helix</keyword>
<name>A0A7V5NXC4_9PROT</name>
<dbReference type="AlphaFoldDB" id="A0A7V5NXC4"/>
<dbReference type="Gene3D" id="3.10.450.240">
    <property type="match status" value="1"/>
</dbReference>
<sequence length="242" mass="26748">MGANQGKFKPERVKIKEKTADMQEIILYAILTLIVGGMLYAVLGRNVGPDIDKPIDPKEILTKLHPEDRPAPKPEISGPHAEGLKAIAELERGFNPDRFLDQAKMAYGMILEAYAEGDRDTLAGLLNDEVKASYFAAIDEREDKGLTQVTDLADLREAEIVSAERNGRFGRIRVRFVADLATALKDKDGNIVQGDPDVLARVREVWSFEKDLKSKNPAWYLAGVEPHTSDDKTGAPDHSPDV</sequence>
<comment type="subcellular location">
    <subcellularLocation>
        <location evidence="1">Membrane</location>
    </subcellularLocation>
</comment>
<feature type="domain" description="Tim44-like" evidence="7">
    <location>
        <begin position="80"/>
        <end position="226"/>
    </location>
</feature>